<reference evidence="2" key="1">
    <citation type="journal article" date="2009" name="PLoS ONE">
        <title>Methylobacterium genome sequences: a reference blueprint to investigate microbial metabolism of C1 compounds from natural and industrial sources.</title>
        <authorList>
            <person name="Vuilleumier S."/>
            <person name="Chistoserdova L."/>
            <person name="Lee M.-C."/>
            <person name="Bringel F."/>
            <person name="Lajus A."/>
            <person name="Zhou Y."/>
            <person name="Gourion B."/>
            <person name="Barbe V."/>
            <person name="Chang J."/>
            <person name="Cruveiller S."/>
            <person name="Dossat C."/>
            <person name="Gillett W."/>
            <person name="Gruffaz C."/>
            <person name="Haugen E."/>
            <person name="Hourcade E."/>
            <person name="Levy R."/>
            <person name="Mangenot S."/>
            <person name="Muller E."/>
            <person name="Nadalig T."/>
            <person name="Pagni M."/>
            <person name="Penny C."/>
            <person name="Peyraud R."/>
            <person name="Robinson D.G."/>
            <person name="Roche D."/>
            <person name="Rouy Z."/>
            <person name="Saenampechek C."/>
            <person name="Salvignol G."/>
            <person name="Vallenet D."/>
            <person name="Wu Z."/>
            <person name="Marx C.J."/>
            <person name="Vorholt J.A."/>
            <person name="Olson M.V."/>
            <person name="Kaul R."/>
            <person name="Weissenbach J."/>
            <person name="Medigue C."/>
            <person name="Lidstrom M.E."/>
        </authorList>
    </citation>
    <scope>NUCLEOTIDE SEQUENCE [LARGE SCALE GENOMIC DNA]</scope>
    <source>
        <strain evidence="2">DSM 6343 / CIP 106787 / DM4</strain>
    </source>
</reference>
<proteinExistence type="predicted"/>
<dbReference type="Proteomes" id="UP000008070">
    <property type="component" value="Chromosome"/>
</dbReference>
<protein>
    <submittedName>
        <fullName evidence="1">Uncharacterized protein</fullName>
    </submittedName>
</protein>
<dbReference type="HOGENOM" id="CLU_2826158_0_0_5"/>
<dbReference type="KEGG" id="mdi:METDI0277"/>
<name>C7C813_METED</name>
<accession>C7C813</accession>
<organism evidence="1 2">
    <name type="scientific">Methylorubrum extorquens (strain DSM 6343 / CIP 106787 / DM4)</name>
    <name type="common">Methylobacterium extorquens</name>
    <dbReference type="NCBI Taxonomy" id="661410"/>
    <lineage>
        <taxon>Bacteria</taxon>
        <taxon>Pseudomonadati</taxon>
        <taxon>Pseudomonadota</taxon>
        <taxon>Alphaproteobacteria</taxon>
        <taxon>Hyphomicrobiales</taxon>
        <taxon>Methylobacteriaceae</taxon>
        <taxon>Methylorubrum</taxon>
    </lineage>
</organism>
<dbReference type="EMBL" id="FP103042">
    <property type="protein sequence ID" value="CAX21942.1"/>
    <property type="molecule type" value="Genomic_DNA"/>
</dbReference>
<dbReference type="AlphaFoldDB" id="C7C813"/>
<evidence type="ECO:0000313" key="1">
    <source>
        <dbReference type="EMBL" id="CAX21942.1"/>
    </source>
</evidence>
<gene>
    <name evidence="1" type="ORF">METD_I0277</name>
</gene>
<sequence length="66" mass="6846">MFRDTEPNARAGTADYELAELDLGCAADDTEALGRAAAASRCGTADCLRSSSSRLVTFPPAQGLLP</sequence>
<evidence type="ECO:0000313" key="2">
    <source>
        <dbReference type="Proteomes" id="UP000008070"/>
    </source>
</evidence>